<dbReference type="Gene3D" id="3.40.50.1240">
    <property type="entry name" value="Phosphoglycerate mutase-like"/>
    <property type="match status" value="1"/>
</dbReference>
<sequence length="242" mass="24841">MTGTIGTDAEAGVDTAVDEDLPEVPVDGLRLVLVRHGQTDANAGHLLDTALPGYPLNERGHAQARSVAGLLADWPVRAVFASKATRAQETAAPVAAAHGLPVTVLEGVHEISVGDLEGAADAHSRRIFEDVYDAWWGGDLARSMPGGESAADVRERGLPVVDELAAAADELPPGSAIVLVSHGATIRILAGALLGDTVETAYVPNTGRVVLVRDPGSDTGWTLQLWDSGPTLAGDVTAGATG</sequence>
<dbReference type="SMART" id="SM00855">
    <property type="entry name" value="PGAM"/>
    <property type="match status" value="1"/>
</dbReference>
<dbReference type="InterPro" id="IPR013078">
    <property type="entry name" value="His_Pase_superF_clade-1"/>
</dbReference>
<dbReference type="RefSeq" id="WP_246115133.1">
    <property type="nucleotide sequence ID" value="NZ_BJVJ01000028.1"/>
</dbReference>
<dbReference type="InterPro" id="IPR001345">
    <property type="entry name" value="PG/BPGM_mutase_AS"/>
</dbReference>
<evidence type="ECO:0000256" key="2">
    <source>
        <dbReference type="PIRSR" id="PIRSR613078-2"/>
    </source>
</evidence>
<dbReference type="Proteomes" id="UP000321685">
    <property type="component" value="Unassembled WGS sequence"/>
</dbReference>
<evidence type="ECO:0000313" key="3">
    <source>
        <dbReference type="EMBL" id="GEL24118.1"/>
    </source>
</evidence>
<dbReference type="PROSITE" id="PS00175">
    <property type="entry name" value="PG_MUTASE"/>
    <property type="match status" value="1"/>
</dbReference>
<feature type="active site" description="Proton donor/acceptor" evidence="1">
    <location>
        <position position="110"/>
    </location>
</feature>
<keyword evidence="4" id="KW-1185">Reference proteome</keyword>
<dbReference type="SUPFAM" id="SSF53254">
    <property type="entry name" value="Phosphoglycerate mutase-like"/>
    <property type="match status" value="1"/>
</dbReference>
<feature type="active site" description="Tele-phosphohistidine intermediate" evidence="1">
    <location>
        <position position="36"/>
    </location>
</feature>
<feature type="binding site" evidence="2">
    <location>
        <position position="86"/>
    </location>
    <ligand>
        <name>substrate</name>
    </ligand>
</feature>
<evidence type="ECO:0000256" key="1">
    <source>
        <dbReference type="PIRSR" id="PIRSR613078-1"/>
    </source>
</evidence>
<dbReference type="InterPro" id="IPR050275">
    <property type="entry name" value="PGM_Phosphatase"/>
</dbReference>
<proteinExistence type="predicted"/>
<dbReference type="CDD" id="cd07067">
    <property type="entry name" value="HP_PGM_like"/>
    <property type="match status" value="1"/>
</dbReference>
<dbReference type="PANTHER" id="PTHR48100">
    <property type="entry name" value="BROAD-SPECIFICITY PHOSPHATASE YOR283W-RELATED"/>
    <property type="match status" value="1"/>
</dbReference>
<name>A0A511DM39_9PSEU</name>
<dbReference type="InterPro" id="IPR029033">
    <property type="entry name" value="His_PPase_superfam"/>
</dbReference>
<dbReference type="AlphaFoldDB" id="A0A511DM39"/>
<feature type="binding site" evidence="2">
    <location>
        <begin position="35"/>
        <end position="42"/>
    </location>
    <ligand>
        <name>substrate</name>
    </ligand>
</feature>
<evidence type="ECO:0000313" key="4">
    <source>
        <dbReference type="Proteomes" id="UP000321685"/>
    </source>
</evidence>
<comment type="caution">
    <text evidence="3">The sequence shown here is derived from an EMBL/GenBank/DDBJ whole genome shotgun (WGS) entry which is preliminary data.</text>
</comment>
<dbReference type="PANTHER" id="PTHR48100:SF58">
    <property type="entry name" value="PE-PGRS FAMILY PROTEIN PE_PGRS11"/>
    <property type="match status" value="1"/>
</dbReference>
<protein>
    <submittedName>
        <fullName evidence="3">Phosphoglycerate mutase</fullName>
    </submittedName>
</protein>
<gene>
    <name evidence="3" type="ORF">PSU4_30720</name>
</gene>
<dbReference type="Pfam" id="PF00300">
    <property type="entry name" value="His_Phos_1"/>
    <property type="match status" value="1"/>
</dbReference>
<dbReference type="GO" id="GO:0005737">
    <property type="term" value="C:cytoplasm"/>
    <property type="evidence" value="ECO:0007669"/>
    <property type="project" value="TreeGrafter"/>
</dbReference>
<accession>A0A511DM39</accession>
<dbReference type="GO" id="GO:0016791">
    <property type="term" value="F:phosphatase activity"/>
    <property type="evidence" value="ECO:0007669"/>
    <property type="project" value="TreeGrafter"/>
</dbReference>
<dbReference type="EMBL" id="BJVJ01000028">
    <property type="protein sequence ID" value="GEL24118.1"/>
    <property type="molecule type" value="Genomic_DNA"/>
</dbReference>
<reference evidence="3 4" key="1">
    <citation type="submission" date="2019-07" db="EMBL/GenBank/DDBJ databases">
        <title>Whole genome shotgun sequence of Pseudonocardia sulfidoxydans NBRC 16205.</title>
        <authorList>
            <person name="Hosoyama A."/>
            <person name="Uohara A."/>
            <person name="Ohji S."/>
            <person name="Ichikawa N."/>
        </authorList>
    </citation>
    <scope>NUCLEOTIDE SEQUENCE [LARGE SCALE GENOMIC DNA]</scope>
    <source>
        <strain evidence="3 4">NBRC 16205</strain>
    </source>
</reference>
<organism evidence="3 4">
    <name type="scientific">Pseudonocardia sulfidoxydans NBRC 16205</name>
    <dbReference type="NCBI Taxonomy" id="1223511"/>
    <lineage>
        <taxon>Bacteria</taxon>
        <taxon>Bacillati</taxon>
        <taxon>Actinomycetota</taxon>
        <taxon>Actinomycetes</taxon>
        <taxon>Pseudonocardiales</taxon>
        <taxon>Pseudonocardiaceae</taxon>
        <taxon>Pseudonocardia</taxon>
    </lineage>
</organism>